<dbReference type="EMBL" id="QKYT01000106">
    <property type="protein sequence ID" value="RIA93347.1"/>
    <property type="molecule type" value="Genomic_DNA"/>
</dbReference>
<reference evidence="3 4" key="1">
    <citation type="submission" date="2018-06" db="EMBL/GenBank/DDBJ databases">
        <title>Comparative genomics reveals the genomic features of Rhizophagus irregularis, R. cerebriforme, R. diaphanum and Gigaspora rosea, and their symbiotic lifestyle signature.</title>
        <authorList>
            <person name="Morin E."/>
            <person name="San Clemente H."/>
            <person name="Chen E.C.H."/>
            <person name="De La Providencia I."/>
            <person name="Hainaut M."/>
            <person name="Kuo A."/>
            <person name="Kohler A."/>
            <person name="Murat C."/>
            <person name="Tang N."/>
            <person name="Roy S."/>
            <person name="Loubradou J."/>
            <person name="Henrissat B."/>
            <person name="Grigoriev I.V."/>
            <person name="Corradi N."/>
            <person name="Roux C."/>
            <person name="Martin F.M."/>
        </authorList>
    </citation>
    <scope>NUCLEOTIDE SEQUENCE [LARGE SCALE GENOMIC DNA]</scope>
    <source>
        <strain evidence="3 4">DAOM 227022</strain>
    </source>
</reference>
<dbReference type="Proteomes" id="UP000265703">
    <property type="component" value="Unassembled WGS sequence"/>
</dbReference>
<organism evidence="3 4">
    <name type="scientific">Glomus cerebriforme</name>
    <dbReference type="NCBI Taxonomy" id="658196"/>
    <lineage>
        <taxon>Eukaryota</taxon>
        <taxon>Fungi</taxon>
        <taxon>Fungi incertae sedis</taxon>
        <taxon>Mucoromycota</taxon>
        <taxon>Glomeromycotina</taxon>
        <taxon>Glomeromycetes</taxon>
        <taxon>Glomerales</taxon>
        <taxon>Glomeraceae</taxon>
        <taxon>Glomus</taxon>
    </lineage>
</organism>
<proteinExistence type="predicted"/>
<evidence type="ECO:0000256" key="1">
    <source>
        <dbReference type="SAM" id="Coils"/>
    </source>
</evidence>
<keyword evidence="1" id="KW-0175">Coiled coil</keyword>
<accession>A0A397TAR6</accession>
<gene>
    <name evidence="3" type="ORF">C1645_735631</name>
</gene>
<sequence length="271" mass="30800">MKEKNQNYNILAANLLERISTEKKKVENLNTKIADLTTKLTEAEKKEPQIVYRASYRTREVIKEVENPKTTRQLRQASKIINKLDDNQQIISQEISDQILKAQVQQIAFSEKQIADLKKEIENKQTQIDRLEKLSHGSKSIVAKRNEKVKSLKAELTATQQENEALVNQVKELETKLAAAQNQKTVIVVPVPEINDILGEEKSSDTDGEETGSETSELPPYETNPHAAPNYDNEEELQELAKYFADLAYERDETIKVLQSAINNLVPELDS</sequence>
<protein>
    <submittedName>
        <fullName evidence="3">Uncharacterized protein</fullName>
    </submittedName>
</protein>
<dbReference type="Gene3D" id="1.10.287.1490">
    <property type="match status" value="1"/>
</dbReference>
<evidence type="ECO:0000256" key="2">
    <source>
        <dbReference type="SAM" id="MobiDB-lite"/>
    </source>
</evidence>
<name>A0A397TAR6_9GLOM</name>
<comment type="caution">
    <text evidence="3">The sequence shown here is derived from an EMBL/GenBank/DDBJ whole genome shotgun (WGS) entry which is preliminary data.</text>
</comment>
<evidence type="ECO:0000313" key="3">
    <source>
        <dbReference type="EMBL" id="RIA93347.1"/>
    </source>
</evidence>
<feature type="coiled-coil region" evidence="1">
    <location>
        <begin position="12"/>
        <end position="46"/>
    </location>
</feature>
<feature type="region of interest" description="Disordered" evidence="2">
    <location>
        <begin position="198"/>
        <end position="235"/>
    </location>
</feature>
<evidence type="ECO:0000313" key="4">
    <source>
        <dbReference type="Proteomes" id="UP000265703"/>
    </source>
</evidence>
<feature type="coiled-coil region" evidence="1">
    <location>
        <begin position="100"/>
        <end position="183"/>
    </location>
</feature>
<keyword evidence="4" id="KW-1185">Reference proteome</keyword>
<dbReference type="AlphaFoldDB" id="A0A397TAR6"/>